<name>A0A4Z1L4Q5_9HELO</name>
<keyword evidence="2" id="KW-1185">Reference proteome</keyword>
<evidence type="ECO:0000313" key="1">
    <source>
        <dbReference type="EMBL" id="TGO91800.1"/>
    </source>
</evidence>
<dbReference type="AlphaFoldDB" id="A0A4Z1L4Q5"/>
<proteinExistence type="predicted"/>
<accession>A0A4Z1L4Q5</accession>
<evidence type="ECO:0000313" key="2">
    <source>
        <dbReference type="Proteomes" id="UP000297280"/>
    </source>
</evidence>
<organism evidence="1 2">
    <name type="scientific">Botrytis porri</name>
    <dbReference type="NCBI Taxonomy" id="87229"/>
    <lineage>
        <taxon>Eukaryota</taxon>
        <taxon>Fungi</taxon>
        <taxon>Dikarya</taxon>
        <taxon>Ascomycota</taxon>
        <taxon>Pezizomycotina</taxon>
        <taxon>Leotiomycetes</taxon>
        <taxon>Helotiales</taxon>
        <taxon>Sclerotiniaceae</taxon>
        <taxon>Botrytis</taxon>
    </lineage>
</organism>
<reference evidence="1 2" key="1">
    <citation type="submission" date="2017-12" db="EMBL/GenBank/DDBJ databases">
        <title>Comparative genomics of Botrytis spp.</title>
        <authorList>
            <person name="Valero-Jimenez C.A."/>
            <person name="Tapia P."/>
            <person name="Veloso J."/>
            <person name="Silva-Moreno E."/>
            <person name="Staats M."/>
            <person name="Valdes J.H."/>
            <person name="Van Kan J.A.L."/>
        </authorList>
    </citation>
    <scope>NUCLEOTIDE SEQUENCE [LARGE SCALE GENOMIC DNA]</scope>
    <source>
        <strain evidence="1 2">MUCL3349</strain>
    </source>
</reference>
<gene>
    <name evidence="1" type="ORF">BPOR_0018g00160</name>
</gene>
<dbReference type="Proteomes" id="UP000297280">
    <property type="component" value="Unassembled WGS sequence"/>
</dbReference>
<protein>
    <submittedName>
        <fullName evidence="1">Uncharacterized protein</fullName>
    </submittedName>
</protein>
<dbReference type="EMBL" id="PQXO01000018">
    <property type="protein sequence ID" value="TGO91800.1"/>
    <property type="molecule type" value="Genomic_DNA"/>
</dbReference>
<sequence>MVLLNTAWAAEYLVSASIPEGMDVFCQPHKNKCEDKSACAGNIADSGNIRDIEKINMIMITELQTGMFSYVQSSSLASVGIQWL</sequence>
<comment type="caution">
    <text evidence="1">The sequence shown here is derived from an EMBL/GenBank/DDBJ whole genome shotgun (WGS) entry which is preliminary data.</text>
</comment>